<dbReference type="Proteomes" id="UP000219036">
    <property type="component" value="Unassembled WGS sequence"/>
</dbReference>
<protein>
    <submittedName>
        <fullName evidence="1">Uridine kinase</fullName>
    </submittedName>
</protein>
<reference evidence="2" key="1">
    <citation type="submission" date="2017-09" db="EMBL/GenBank/DDBJ databases">
        <authorList>
            <person name="Varghese N."/>
            <person name="Submissions S."/>
        </authorList>
    </citation>
    <scope>NUCLEOTIDE SEQUENCE [LARGE SCALE GENOMIC DNA]</scope>
    <source>
        <strain evidence="2">DSM 15103</strain>
    </source>
</reference>
<evidence type="ECO:0000313" key="1">
    <source>
        <dbReference type="EMBL" id="SNZ02253.1"/>
    </source>
</evidence>
<keyword evidence="2" id="KW-1185">Reference proteome</keyword>
<dbReference type="SUPFAM" id="SSF52540">
    <property type="entry name" value="P-loop containing nucleoside triphosphate hydrolases"/>
    <property type="match status" value="1"/>
</dbReference>
<dbReference type="InterPro" id="IPR027417">
    <property type="entry name" value="P-loop_NTPase"/>
</dbReference>
<dbReference type="Pfam" id="PF13671">
    <property type="entry name" value="AAA_33"/>
    <property type="match status" value="1"/>
</dbReference>
<keyword evidence="1" id="KW-0418">Kinase</keyword>
<accession>A0A285N002</accession>
<dbReference type="AlphaFoldDB" id="A0A285N002"/>
<dbReference type="Gene3D" id="3.40.50.300">
    <property type="entry name" value="P-loop containing nucleotide triphosphate hydrolases"/>
    <property type="match status" value="1"/>
</dbReference>
<keyword evidence="1" id="KW-0808">Transferase</keyword>
<name>A0A285N002_9AQUI</name>
<proteinExistence type="predicted"/>
<dbReference type="EMBL" id="OBEI01000001">
    <property type="protein sequence ID" value="SNZ02253.1"/>
    <property type="molecule type" value="Genomic_DNA"/>
</dbReference>
<sequence length="189" mass="22255">MLKNILSNNLNKKILIMPVGLSGSGKTTLYKEISGDFDIEYISFDSIRIEMFEKKTGKKVKNKEDYREAFRFVSENKIKLLPVAKEKLLKTDKKIVYIDNTNLKRKSRNKFLCVADDFLKIAIFFEPDLKKCINRQFTQNRDKTVPVSVLLEQYRMIEPPELGEFDIIIRKRLKDGENCCNNWSFKRSR</sequence>
<gene>
    <name evidence="1" type="ORF">SAMN06265182_0066</name>
</gene>
<evidence type="ECO:0000313" key="2">
    <source>
        <dbReference type="Proteomes" id="UP000219036"/>
    </source>
</evidence>
<dbReference type="GO" id="GO:0016301">
    <property type="term" value="F:kinase activity"/>
    <property type="evidence" value="ECO:0007669"/>
    <property type="project" value="UniProtKB-KW"/>
</dbReference>
<organism evidence="1 2">
    <name type="scientific">Persephonella hydrogeniphila</name>
    <dbReference type="NCBI Taxonomy" id="198703"/>
    <lineage>
        <taxon>Bacteria</taxon>
        <taxon>Pseudomonadati</taxon>
        <taxon>Aquificota</taxon>
        <taxon>Aquificia</taxon>
        <taxon>Aquificales</taxon>
        <taxon>Hydrogenothermaceae</taxon>
        <taxon>Persephonella</taxon>
    </lineage>
</organism>